<gene>
    <name evidence="5" type="ORF">I6J18_03915</name>
</gene>
<dbReference type="KEGG" id="ppsr:I6J18_03915"/>
<feature type="domain" description="HTH gntR-type" evidence="4">
    <location>
        <begin position="1"/>
        <end position="69"/>
    </location>
</feature>
<evidence type="ECO:0000256" key="2">
    <source>
        <dbReference type="ARBA" id="ARBA00023125"/>
    </source>
</evidence>
<evidence type="ECO:0000256" key="3">
    <source>
        <dbReference type="ARBA" id="ARBA00023163"/>
    </source>
</evidence>
<dbReference type="SUPFAM" id="SSF46785">
    <property type="entry name" value="Winged helix' DNA-binding domain"/>
    <property type="match status" value="1"/>
</dbReference>
<dbReference type="PROSITE" id="PS50949">
    <property type="entry name" value="HTH_GNTR"/>
    <property type="match status" value="1"/>
</dbReference>
<evidence type="ECO:0000256" key="1">
    <source>
        <dbReference type="ARBA" id="ARBA00023015"/>
    </source>
</evidence>
<dbReference type="GO" id="GO:0000976">
    <property type="term" value="F:transcription cis-regulatory region binding"/>
    <property type="evidence" value="ECO:0007669"/>
    <property type="project" value="TreeGrafter"/>
</dbReference>
<dbReference type="Pfam" id="PF13377">
    <property type="entry name" value="Peripla_BP_3"/>
    <property type="match status" value="1"/>
</dbReference>
<dbReference type="SUPFAM" id="SSF53822">
    <property type="entry name" value="Periplasmic binding protein-like I"/>
    <property type="match status" value="1"/>
</dbReference>
<dbReference type="InterPro" id="IPR036390">
    <property type="entry name" value="WH_DNA-bd_sf"/>
</dbReference>
<dbReference type="CDD" id="cd01541">
    <property type="entry name" value="PBP1_AraR"/>
    <property type="match status" value="1"/>
</dbReference>
<evidence type="ECO:0000259" key="4">
    <source>
        <dbReference type="PROSITE" id="PS50949"/>
    </source>
</evidence>
<dbReference type="AlphaFoldDB" id="A0A974S285"/>
<dbReference type="CDD" id="cd07377">
    <property type="entry name" value="WHTH_GntR"/>
    <property type="match status" value="1"/>
</dbReference>
<dbReference type="RefSeq" id="WP_201647907.1">
    <property type="nucleotide sequence ID" value="NZ_CP068053.1"/>
</dbReference>
<dbReference type="InterPro" id="IPR036388">
    <property type="entry name" value="WH-like_DNA-bd_sf"/>
</dbReference>
<dbReference type="InterPro" id="IPR000524">
    <property type="entry name" value="Tscrpt_reg_HTH_GntR"/>
</dbReference>
<sequence>MKKYEQVKQAIKSFILNGKYLPHQRINSESELTVHFGVSRHTVRKAINDLVNEGWLYTEQGSGTYCADREAVSHSTEKTIALVTTYISNYIFPQIINGAESYLSSMGYNLQLYSTNNDVTKERICLEKILGSHISGLIVEPTKSNYYNPNLTYYLNLERRKTPYLMLNAYYPELNPYSLTLDDELGGYLAVEHLLKLGHTRIAGLFKTDDLQGVRRMQGFIRAHRTYQVPILPEMIVPYTTKEKITKAADLFKSLMKAEVRPTGLFCYNDEIALRMLDIIREMGMNVPEDLSVVGFDDSNLATASEVKLTSVKHPQFEMGRQAAETIIQLIECKDQIKDPSILYKPELVIRKSTKKYMC</sequence>
<dbReference type="InterPro" id="IPR028082">
    <property type="entry name" value="Peripla_BP_I"/>
</dbReference>
<dbReference type="EMBL" id="CP068053">
    <property type="protein sequence ID" value="QQT01060.1"/>
    <property type="molecule type" value="Genomic_DNA"/>
</dbReference>
<dbReference type="Gene3D" id="1.10.10.10">
    <property type="entry name" value="Winged helix-like DNA-binding domain superfamily/Winged helix DNA-binding domain"/>
    <property type="match status" value="1"/>
</dbReference>
<dbReference type="InterPro" id="IPR033532">
    <property type="entry name" value="AraR_ligand_bind_dom"/>
</dbReference>
<dbReference type="PANTHER" id="PTHR30146:SF150">
    <property type="entry name" value="ARABINOSE METABOLISM TRANSCRIPTIONAL REPRESSOR"/>
    <property type="match status" value="1"/>
</dbReference>
<dbReference type="PANTHER" id="PTHR30146">
    <property type="entry name" value="LACI-RELATED TRANSCRIPTIONAL REPRESSOR"/>
    <property type="match status" value="1"/>
</dbReference>
<evidence type="ECO:0000313" key="5">
    <source>
        <dbReference type="EMBL" id="QQT01060.1"/>
    </source>
</evidence>
<keyword evidence="6" id="KW-1185">Reference proteome</keyword>
<organism evidence="5 6">
    <name type="scientific">Peribacillus psychrosaccharolyticus</name>
    <name type="common">Bacillus psychrosaccharolyticus</name>
    <dbReference type="NCBI Taxonomy" id="1407"/>
    <lineage>
        <taxon>Bacteria</taxon>
        <taxon>Bacillati</taxon>
        <taxon>Bacillota</taxon>
        <taxon>Bacilli</taxon>
        <taxon>Bacillales</taxon>
        <taxon>Bacillaceae</taxon>
        <taxon>Peribacillus</taxon>
    </lineage>
</organism>
<dbReference type="Proteomes" id="UP000595254">
    <property type="component" value="Chromosome"/>
</dbReference>
<proteinExistence type="predicted"/>
<evidence type="ECO:0000313" key="6">
    <source>
        <dbReference type="Proteomes" id="UP000595254"/>
    </source>
</evidence>
<dbReference type="Gene3D" id="3.40.50.2300">
    <property type="match status" value="2"/>
</dbReference>
<dbReference type="InterPro" id="IPR046335">
    <property type="entry name" value="LacI/GalR-like_sensor"/>
</dbReference>
<keyword evidence="2" id="KW-0238">DNA-binding</keyword>
<protein>
    <submittedName>
        <fullName evidence="5">GntR family transcriptional regulator</fullName>
    </submittedName>
</protein>
<dbReference type="Pfam" id="PF00392">
    <property type="entry name" value="GntR"/>
    <property type="match status" value="1"/>
</dbReference>
<keyword evidence="1" id="KW-0805">Transcription regulation</keyword>
<dbReference type="SMART" id="SM00345">
    <property type="entry name" value="HTH_GNTR"/>
    <property type="match status" value="1"/>
</dbReference>
<accession>A0A974S285</accession>
<keyword evidence="3" id="KW-0804">Transcription</keyword>
<name>A0A974S285_PERPY</name>
<reference evidence="5 6" key="1">
    <citation type="submission" date="2021-01" db="EMBL/GenBank/DDBJ databases">
        <title>FDA dAtabase for Regulatory Grade micrObial Sequences (FDA-ARGOS): Supporting development and validation of Infectious Disease Dx tests.</title>
        <authorList>
            <person name="Nelson B."/>
            <person name="Plummer A."/>
            <person name="Tallon L."/>
            <person name="Sadzewicz L."/>
            <person name="Zhao X."/>
            <person name="Boylan J."/>
            <person name="Ott S."/>
            <person name="Bowen H."/>
            <person name="Vavikolanu K."/>
            <person name="Mehta A."/>
            <person name="Aluvathingal J."/>
            <person name="Nadendla S."/>
            <person name="Myers T."/>
            <person name="Yan Y."/>
            <person name="Sichtig H."/>
        </authorList>
    </citation>
    <scope>NUCLEOTIDE SEQUENCE [LARGE SCALE GENOMIC DNA]</scope>
    <source>
        <strain evidence="5 6">FDAARGOS_1161</strain>
    </source>
</reference>
<dbReference type="PRINTS" id="PR00035">
    <property type="entry name" value="HTHGNTR"/>
</dbReference>
<dbReference type="GO" id="GO:0003700">
    <property type="term" value="F:DNA-binding transcription factor activity"/>
    <property type="evidence" value="ECO:0007669"/>
    <property type="project" value="InterPro"/>
</dbReference>